<dbReference type="Pfam" id="PF01966">
    <property type="entry name" value="HD"/>
    <property type="match status" value="1"/>
</dbReference>
<dbReference type="STRING" id="1802067.A2966_03055"/>
<reference evidence="2 3" key="1">
    <citation type="journal article" date="2016" name="Nat. Commun.">
        <title>Thousands of microbial genomes shed light on interconnected biogeochemical processes in an aquifer system.</title>
        <authorList>
            <person name="Anantharaman K."/>
            <person name="Brown C.T."/>
            <person name="Hug L.A."/>
            <person name="Sharon I."/>
            <person name="Castelle C.J."/>
            <person name="Probst A.J."/>
            <person name="Thomas B.C."/>
            <person name="Singh A."/>
            <person name="Wilkins M.J."/>
            <person name="Karaoz U."/>
            <person name="Brodie E.L."/>
            <person name="Williams K.H."/>
            <person name="Hubbard S.S."/>
            <person name="Banfield J.F."/>
        </authorList>
    </citation>
    <scope>NUCLEOTIDE SEQUENCE [LARGE SCALE GENOMIC DNA]</scope>
</reference>
<comment type="caution">
    <text evidence="2">The sequence shown here is derived from an EMBL/GenBank/DDBJ whole genome shotgun (WGS) entry which is preliminary data.</text>
</comment>
<protein>
    <recommendedName>
        <fullName evidence="1">HD domain-containing protein</fullName>
    </recommendedName>
</protein>
<organism evidence="2 3">
    <name type="scientific">Candidatus Roizmanbacteria bacterium RIFCSPLOWO2_01_FULL_41_22</name>
    <dbReference type="NCBI Taxonomy" id="1802067"/>
    <lineage>
        <taxon>Bacteria</taxon>
        <taxon>Candidatus Roizmaniibacteriota</taxon>
    </lineage>
</organism>
<dbReference type="SUPFAM" id="SSF109604">
    <property type="entry name" value="HD-domain/PDEase-like"/>
    <property type="match status" value="1"/>
</dbReference>
<evidence type="ECO:0000313" key="2">
    <source>
        <dbReference type="EMBL" id="OGK51419.1"/>
    </source>
</evidence>
<feature type="domain" description="HD" evidence="1">
    <location>
        <begin position="19"/>
        <end position="63"/>
    </location>
</feature>
<dbReference type="Proteomes" id="UP000176480">
    <property type="component" value="Unassembled WGS sequence"/>
</dbReference>
<proteinExistence type="predicted"/>
<dbReference type="InterPro" id="IPR006674">
    <property type="entry name" value="HD_domain"/>
</dbReference>
<sequence>MNIIQIYQKYQIMPSLQLHMLRVAAVVKIISDNINQPTDTSSMITACLLHDMGNILKFDLQLFPEFLAPQGQAYWQMVKDEFLQKYGSDEHQATITIAHELGVNQRVIELIEAVGFTHAKDNFLSEDLAKKIVIYADMRVHPKGVVSLEARLQDGHRRFQLQKSKEEREDYFQEMAGYLKKIEQQIFEHCRLKPEDITDKKILVFIDELRSFNKARD</sequence>
<gene>
    <name evidence="2" type="ORF">A2966_03055</name>
</gene>
<evidence type="ECO:0000259" key="1">
    <source>
        <dbReference type="Pfam" id="PF01966"/>
    </source>
</evidence>
<name>A0A1F7J742_9BACT</name>
<evidence type="ECO:0000313" key="3">
    <source>
        <dbReference type="Proteomes" id="UP000176480"/>
    </source>
</evidence>
<dbReference type="AlphaFoldDB" id="A0A1F7J742"/>
<dbReference type="EMBL" id="MGAR01000029">
    <property type="protein sequence ID" value="OGK51419.1"/>
    <property type="molecule type" value="Genomic_DNA"/>
</dbReference>
<accession>A0A1F7J742</accession>
<dbReference type="Gene3D" id="1.10.3210.10">
    <property type="entry name" value="Hypothetical protein af1432"/>
    <property type="match status" value="1"/>
</dbReference>